<dbReference type="PANTHER" id="PTHR24559">
    <property type="entry name" value="TRANSPOSON TY3-I GAG-POL POLYPROTEIN"/>
    <property type="match status" value="1"/>
</dbReference>
<dbReference type="EMBL" id="JAUUTY010000003">
    <property type="protein sequence ID" value="KAK1668936.1"/>
    <property type="molecule type" value="Genomic_DNA"/>
</dbReference>
<keyword evidence="2" id="KW-1185">Reference proteome</keyword>
<evidence type="ECO:0000313" key="2">
    <source>
        <dbReference type="Proteomes" id="UP001231189"/>
    </source>
</evidence>
<dbReference type="AlphaFoldDB" id="A0AAD8WNR4"/>
<evidence type="ECO:0008006" key="3">
    <source>
        <dbReference type="Google" id="ProtNLM"/>
    </source>
</evidence>
<dbReference type="Proteomes" id="UP001231189">
    <property type="component" value="Unassembled WGS sequence"/>
</dbReference>
<accession>A0AAD8WNR4</accession>
<feature type="non-terminal residue" evidence="1">
    <location>
        <position position="270"/>
    </location>
</feature>
<dbReference type="InterPro" id="IPR053134">
    <property type="entry name" value="RNA-dir_DNA_polymerase"/>
</dbReference>
<dbReference type="Gene3D" id="3.10.10.10">
    <property type="entry name" value="HIV Type 1 Reverse Transcriptase, subunit A, domain 1"/>
    <property type="match status" value="1"/>
</dbReference>
<dbReference type="PANTHER" id="PTHR24559:SF444">
    <property type="entry name" value="REVERSE TRANSCRIPTASE DOMAIN-CONTAINING PROTEIN"/>
    <property type="match status" value="1"/>
</dbReference>
<organism evidence="1 2">
    <name type="scientific">Lolium multiflorum</name>
    <name type="common">Italian ryegrass</name>
    <name type="synonym">Lolium perenne subsp. multiflorum</name>
    <dbReference type="NCBI Taxonomy" id="4521"/>
    <lineage>
        <taxon>Eukaryota</taxon>
        <taxon>Viridiplantae</taxon>
        <taxon>Streptophyta</taxon>
        <taxon>Embryophyta</taxon>
        <taxon>Tracheophyta</taxon>
        <taxon>Spermatophyta</taxon>
        <taxon>Magnoliopsida</taxon>
        <taxon>Liliopsida</taxon>
        <taxon>Poales</taxon>
        <taxon>Poaceae</taxon>
        <taxon>BOP clade</taxon>
        <taxon>Pooideae</taxon>
        <taxon>Poodae</taxon>
        <taxon>Poeae</taxon>
        <taxon>Poeae Chloroplast Group 2 (Poeae type)</taxon>
        <taxon>Loliodinae</taxon>
        <taxon>Loliinae</taxon>
        <taxon>Lolium</taxon>
    </lineage>
</organism>
<reference evidence="1" key="1">
    <citation type="submission" date="2023-07" db="EMBL/GenBank/DDBJ databases">
        <title>A chromosome-level genome assembly of Lolium multiflorum.</title>
        <authorList>
            <person name="Chen Y."/>
            <person name="Copetti D."/>
            <person name="Kolliker R."/>
            <person name="Studer B."/>
        </authorList>
    </citation>
    <scope>NUCLEOTIDE SEQUENCE</scope>
    <source>
        <strain evidence="1">02402/16</strain>
        <tissue evidence="1">Leaf</tissue>
    </source>
</reference>
<gene>
    <name evidence="1" type="ORF">QYE76_057095</name>
</gene>
<name>A0AAD8WNR4_LOLMU</name>
<proteinExistence type="predicted"/>
<protein>
    <recommendedName>
        <fullName evidence="3">Gag-pol polyprotein</fullName>
    </recommendedName>
</protein>
<sequence length="270" mass="30451">VRVYIEWCCGKCSSKQCTVAKSSTESEYIAASEASSEAVWMKSFIVELGVVPSALDPLVIYCDNMGAIANAQEPRSHKKLKHIKLRFHSIREYIEDGEVLEGSRKVRKKSPWKVESQGLHLAWPANQRGEESQVDSTTGNALVGFLRENRNIFAWSTDDLVGVPRELAEHSLNVRKDAKPVRQPLRRFAEDLRKIIGEEVTKLLVAGFIVEVLHTEWLANPVLVEKKKEEDPKAPKVWRMCIDYTNLNKACPKDPFPLPQIDQVIDSTAG</sequence>
<dbReference type="CDD" id="cd09272">
    <property type="entry name" value="RNase_HI_RT_Ty1"/>
    <property type="match status" value="1"/>
</dbReference>
<dbReference type="InterPro" id="IPR043502">
    <property type="entry name" value="DNA/RNA_pol_sf"/>
</dbReference>
<comment type="caution">
    <text evidence="1">The sequence shown here is derived from an EMBL/GenBank/DDBJ whole genome shotgun (WGS) entry which is preliminary data.</text>
</comment>
<evidence type="ECO:0000313" key="1">
    <source>
        <dbReference type="EMBL" id="KAK1668936.1"/>
    </source>
</evidence>
<dbReference type="SUPFAM" id="SSF56672">
    <property type="entry name" value="DNA/RNA polymerases"/>
    <property type="match status" value="1"/>
</dbReference>